<evidence type="ECO:0000313" key="8">
    <source>
        <dbReference type="Proteomes" id="UP001146793"/>
    </source>
</evidence>
<dbReference type="Pfam" id="PF07947">
    <property type="entry name" value="YhhN"/>
    <property type="match status" value="1"/>
</dbReference>
<dbReference type="GO" id="GO:0016020">
    <property type="term" value="C:membrane"/>
    <property type="evidence" value="ECO:0007669"/>
    <property type="project" value="UniProtKB-SubCell"/>
</dbReference>
<dbReference type="GO" id="GO:0016787">
    <property type="term" value="F:hydrolase activity"/>
    <property type="evidence" value="ECO:0007669"/>
    <property type="project" value="TreeGrafter"/>
</dbReference>
<feature type="transmembrane region" description="Helical" evidence="6">
    <location>
        <begin position="120"/>
        <end position="138"/>
    </location>
</feature>
<evidence type="ECO:0000256" key="6">
    <source>
        <dbReference type="SAM" id="Phobius"/>
    </source>
</evidence>
<evidence type="ECO:0000256" key="4">
    <source>
        <dbReference type="ARBA" id="ARBA00022989"/>
    </source>
</evidence>
<keyword evidence="3 6" id="KW-0812">Transmembrane</keyword>
<gene>
    <name evidence="7" type="ORF">M0812_12132</name>
</gene>
<evidence type="ECO:0000313" key="7">
    <source>
        <dbReference type="EMBL" id="KAJ3442397.1"/>
    </source>
</evidence>
<name>A0AAV7ZPG9_9EUKA</name>
<proteinExistence type="inferred from homology"/>
<feature type="transmembrane region" description="Helical" evidence="6">
    <location>
        <begin position="66"/>
        <end position="85"/>
    </location>
</feature>
<keyword evidence="4 6" id="KW-1133">Transmembrane helix</keyword>
<comment type="caution">
    <text evidence="7">The sequence shown here is derived from an EMBL/GenBank/DDBJ whole genome shotgun (WGS) entry which is preliminary data.</text>
</comment>
<evidence type="ECO:0000256" key="3">
    <source>
        <dbReference type="ARBA" id="ARBA00022692"/>
    </source>
</evidence>
<dbReference type="Proteomes" id="UP001146793">
    <property type="component" value="Unassembled WGS sequence"/>
</dbReference>
<evidence type="ECO:0008006" key="9">
    <source>
        <dbReference type="Google" id="ProtNLM"/>
    </source>
</evidence>
<feature type="transmembrane region" description="Helical" evidence="6">
    <location>
        <begin position="207"/>
        <end position="224"/>
    </location>
</feature>
<dbReference type="InterPro" id="IPR012506">
    <property type="entry name" value="TMEM86B-like"/>
</dbReference>
<feature type="transmembrane region" description="Helical" evidence="6">
    <location>
        <begin position="36"/>
        <end position="54"/>
    </location>
</feature>
<accession>A0AAV7ZPG9</accession>
<organism evidence="7 8">
    <name type="scientific">Anaeramoeba flamelloides</name>
    <dbReference type="NCBI Taxonomy" id="1746091"/>
    <lineage>
        <taxon>Eukaryota</taxon>
        <taxon>Metamonada</taxon>
        <taxon>Anaeramoebidae</taxon>
        <taxon>Anaeramoeba</taxon>
    </lineage>
</organism>
<evidence type="ECO:0000256" key="1">
    <source>
        <dbReference type="ARBA" id="ARBA00004141"/>
    </source>
</evidence>
<reference evidence="7" key="1">
    <citation type="submission" date="2022-08" db="EMBL/GenBank/DDBJ databases">
        <title>Novel sulphate-reducing endosymbionts in the free-living metamonad Anaeramoeba.</title>
        <authorList>
            <person name="Jerlstrom-Hultqvist J."/>
            <person name="Cepicka I."/>
            <person name="Gallot-Lavallee L."/>
            <person name="Salas-Leiva D."/>
            <person name="Curtis B.A."/>
            <person name="Zahonova K."/>
            <person name="Pipaliya S."/>
            <person name="Dacks J."/>
            <person name="Roger A.J."/>
        </authorList>
    </citation>
    <scope>NUCLEOTIDE SEQUENCE</scope>
    <source>
        <strain evidence="7">Busselton2</strain>
    </source>
</reference>
<feature type="transmembrane region" description="Helical" evidence="6">
    <location>
        <begin position="91"/>
        <end position="108"/>
    </location>
</feature>
<keyword evidence="5 6" id="KW-0472">Membrane</keyword>
<evidence type="ECO:0000256" key="5">
    <source>
        <dbReference type="ARBA" id="ARBA00023136"/>
    </source>
</evidence>
<feature type="transmembrane region" description="Helical" evidence="6">
    <location>
        <begin position="12"/>
        <end position="30"/>
    </location>
</feature>
<feature type="transmembrane region" description="Helical" evidence="6">
    <location>
        <begin position="173"/>
        <end position="195"/>
    </location>
</feature>
<comment type="similarity">
    <text evidence="2">Belongs to the TMEM86 family.</text>
</comment>
<dbReference type="PANTHER" id="PTHR31885">
    <property type="entry name" value="GH04784P"/>
    <property type="match status" value="1"/>
</dbReference>
<comment type="subcellular location">
    <subcellularLocation>
        <location evidence="1">Membrane</location>
        <topology evidence="1">Multi-pass membrane protein</topology>
    </subcellularLocation>
</comment>
<dbReference type="PANTHER" id="PTHR31885:SF6">
    <property type="entry name" value="GH04784P"/>
    <property type="match status" value="1"/>
</dbReference>
<dbReference type="AlphaFoldDB" id="A0AAV7ZPG9"/>
<protein>
    <recommendedName>
        <fullName evidence="9">YhhN-like protein</fullName>
    </recommendedName>
</protein>
<evidence type="ECO:0000256" key="2">
    <source>
        <dbReference type="ARBA" id="ARBA00007375"/>
    </source>
</evidence>
<dbReference type="EMBL" id="JANTQA010000026">
    <property type="protein sequence ID" value="KAJ3442397.1"/>
    <property type="molecule type" value="Genomic_DNA"/>
</dbReference>
<sequence length="240" mass="27605">MVQASSRKFQYILLLLICVCSLIYGFSPWVKDHKRLLLEIFKPLTMCLVIIYAFSLRLYCESKSYFIIIVVGLLFSITGDELLLYHHFVPGLASFLLAHVCYCIAFFPKKRPFNFKFYPLLFWIAFFVLFFVFILPHVDKKLKAPVICYASVLSLMCNFSTEQFLKYRNKSTLIAVIGAILFATSDVILSVNMFITSFKGYLLVNEITYIGGQLGIVTSLNFALNNKVYGKNSEMYLELV</sequence>